<evidence type="ECO:0000256" key="1">
    <source>
        <dbReference type="SAM" id="MobiDB-lite"/>
    </source>
</evidence>
<evidence type="ECO:0000313" key="3">
    <source>
        <dbReference type="Proteomes" id="UP000095287"/>
    </source>
</evidence>
<evidence type="ECO:0000259" key="2">
    <source>
        <dbReference type="PROSITE" id="PS51082"/>
    </source>
</evidence>
<feature type="compositionally biased region" description="Polar residues" evidence="1">
    <location>
        <begin position="435"/>
        <end position="444"/>
    </location>
</feature>
<feature type="region of interest" description="Disordered" evidence="1">
    <location>
        <begin position="214"/>
        <end position="298"/>
    </location>
</feature>
<accession>A0A1I7YTG9</accession>
<feature type="region of interest" description="Disordered" evidence="1">
    <location>
        <begin position="81"/>
        <end position="199"/>
    </location>
</feature>
<dbReference type="Pfam" id="PF02205">
    <property type="entry name" value="WH2"/>
    <property type="match status" value="1"/>
</dbReference>
<sequence length="561" mass="60541">MVDKSGVRIERDEISPMLSVVKPELVPAPPPVVQPPPPPPLNVNKLSKPVTKPALLKLGGPSTSVNRDELLRSIREGRNLRKTTINDKSGPCLRPEIDDEPPRSITPQPPPMPPPQMLLPPCIPPSYSPTQAKLDMQQYSPMSEDDLPSPPSNLPPVYEPSRLSPLPVPTYEGEATMRFSPEPPPLSTNAPPAPPLPPQFNLRVMAPVYAQPVAARQHTAEEQIKPETAHAQPQQPPKKSDFVFNEEDLKTSPEQVRAVIPMGSASQRIAMFASKSNGNTNPPEPHSGASSGRSTPKMMVRKEFVPVEKPAPPAPTAVVRPPLPVTKPPPLPTTAAPEPPVNSFNGPYKFQRDENANVNKINAGNVIRQLEEQPKEVNSVPAPKFAPSKAHGAHFAQIRDSFSNCAPASVAPAPISTGERVWKAAAMASAASKVSNGMNGSSVPNAAPVPASSEQQRRNIPIAINAPWYVKKSDVGNIGSRNIAIPIRLAEENKLAKANKTNGVGTEVPIQHRMTSPSAPQMIASNDRLHRIAQLHPEALHNGYKFDINLNSNDPIALVER</sequence>
<protein>
    <submittedName>
        <fullName evidence="4">WH2 domain-containing protein</fullName>
    </submittedName>
</protein>
<feature type="compositionally biased region" description="Pro residues" evidence="1">
    <location>
        <begin position="181"/>
        <end position="198"/>
    </location>
</feature>
<keyword evidence="3" id="KW-1185">Reference proteome</keyword>
<evidence type="ECO:0000313" key="4">
    <source>
        <dbReference type="WBParaSite" id="L893_g19331.t1"/>
    </source>
</evidence>
<organism evidence="3 4">
    <name type="scientific">Steinernema glaseri</name>
    <dbReference type="NCBI Taxonomy" id="37863"/>
    <lineage>
        <taxon>Eukaryota</taxon>
        <taxon>Metazoa</taxon>
        <taxon>Ecdysozoa</taxon>
        <taxon>Nematoda</taxon>
        <taxon>Chromadorea</taxon>
        <taxon>Rhabditida</taxon>
        <taxon>Tylenchina</taxon>
        <taxon>Panagrolaimomorpha</taxon>
        <taxon>Strongyloidoidea</taxon>
        <taxon>Steinernematidae</taxon>
        <taxon>Steinernema</taxon>
    </lineage>
</organism>
<dbReference type="GO" id="GO:0003779">
    <property type="term" value="F:actin binding"/>
    <property type="evidence" value="ECO:0007669"/>
    <property type="project" value="InterPro"/>
</dbReference>
<name>A0A1I7YTG9_9BILA</name>
<feature type="region of interest" description="Disordered" evidence="1">
    <location>
        <begin position="435"/>
        <end position="454"/>
    </location>
</feature>
<dbReference type="Proteomes" id="UP000095287">
    <property type="component" value="Unplaced"/>
</dbReference>
<dbReference type="PROSITE" id="PS51082">
    <property type="entry name" value="WH2"/>
    <property type="match status" value="1"/>
</dbReference>
<feature type="compositionally biased region" description="Pro residues" evidence="1">
    <location>
        <begin position="148"/>
        <end position="158"/>
    </location>
</feature>
<feature type="domain" description="WH2" evidence="2">
    <location>
        <begin position="66"/>
        <end position="83"/>
    </location>
</feature>
<dbReference type="AlphaFoldDB" id="A0A1I7YTG9"/>
<reference evidence="4" key="1">
    <citation type="submission" date="2016-11" db="UniProtKB">
        <authorList>
            <consortium name="WormBaseParasite"/>
        </authorList>
    </citation>
    <scope>IDENTIFICATION</scope>
</reference>
<proteinExistence type="predicted"/>
<feature type="compositionally biased region" description="Basic and acidic residues" evidence="1">
    <location>
        <begin position="218"/>
        <end position="228"/>
    </location>
</feature>
<dbReference type="WBParaSite" id="L893_g19331.t1">
    <property type="protein sequence ID" value="L893_g19331.t1"/>
    <property type="gene ID" value="L893_g19331"/>
</dbReference>
<feature type="compositionally biased region" description="Pro residues" evidence="1">
    <location>
        <begin position="107"/>
        <end position="127"/>
    </location>
</feature>
<dbReference type="InterPro" id="IPR003124">
    <property type="entry name" value="WH2_dom"/>
</dbReference>